<dbReference type="InterPro" id="IPR002502">
    <property type="entry name" value="Amidase_domain"/>
</dbReference>
<feature type="domain" description="Peptidoglycan recognition protein family" evidence="5">
    <location>
        <begin position="70"/>
        <end position="212"/>
    </location>
</feature>
<evidence type="ECO:0000313" key="7">
    <source>
        <dbReference type="Proteomes" id="UP000242188"/>
    </source>
</evidence>
<dbReference type="OrthoDB" id="10001926at2759"/>
<dbReference type="SMART" id="SM00701">
    <property type="entry name" value="PGRP"/>
    <property type="match status" value="1"/>
</dbReference>
<proteinExistence type="inferred from homology"/>
<gene>
    <name evidence="6" type="ORF">KP79_PYT18933</name>
</gene>
<evidence type="ECO:0000256" key="3">
    <source>
        <dbReference type="SAM" id="SignalP"/>
    </source>
</evidence>
<sequence length="244" mass="27147">MDGIQHPFNVLLLCGILGLVTCQGDIKDFAVCEGFGCEDPITSEFMHSYSTTENQADESGWDHTVNCSDLSYASKAQWGGKTTAKYENMKKKVSIVFIHHTVLSHCSTGPDCVHAVKKVDELHRGSFGWDDIGYSFLAGEDGRIYQARGWDRVGAHTIGFNKIAISICAMGNFMLQAPDQKLLDAIQSHLDCGVVSGKLEPDYKLYGHRDAIDTESLGDFLYDIIKTWPHFDRDTPRKIKPPIL</sequence>
<dbReference type="InterPro" id="IPR015510">
    <property type="entry name" value="PGRP"/>
</dbReference>
<comment type="caution">
    <text evidence="6">The sequence shown here is derived from an EMBL/GenBank/DDBJ whole genome shotgun (WGS) entry which is preliminary data.</text>
</comment>
<dbReference type="AlphaFoldDB" id="A0A210QZJ4"/>
<dbReference type="GO" id="GO:0009253">
    <property type="term" value="P:peptidoglycan catabolic process"/>
    <property type="evidence" value="ECO:0007669"/>
    <property type="project" value="InterPro"/>
</dbReference>
<dbReference type="GO" id="GO:0008745">
    <property type="term" value="F:N-acetylmuramoyl-L-alanine amidase activity"/>
    <property type="evidence" value="ECO:0007669"/>
    <property type="project" value="InterPro"/>
</dbReference>
<dbReference type="CDD" id="cd06583">
    <property type="entry name" value="PGRP"/>
    <property type="match status" value="1"/>
</dbReference>
<dbReference type="Proteomes" id="UP000242188">
    <property type="component" value="Unassembled WGS sequence"/>
</dbReference>
<organism evidence="6 7">
    <name type="scientific">Mizuhopecten yessoensis</name>
    <name type="common">Japanese scallop</name>
    <name type="synonym">Patinopecten yessoensis</name>
    <dbReference type="NCBI Taxonomy" id="6573"/>
    <lineage>
        <taxon>Eukaryota</taxon>
        <taxon>Metazoa</taxon>
        <taxon>Spiralia</taxon>
        <taxon>Lophotrochozoa</taxon>
        <taxon>Mollusca</taxon>
        <taxon>Bivalvia</taxon>
        <taxon>Autobranchia</taxon>
        <taxon>Pteriomorphia</taxon>
        <taxon>Pectinida</taxon>
        <taxon>Pectinoidea</taxon>
        <taxon>Pectinidae</taxon>
        <taxon>Mizuhopecten</taxon>
    </lineage>
</organism>
<dbReference type="Gene3D" id="3.40.80.10">
    <property type="entry name" value="Peptidoglycan recognition protein-like"/>
    <property type="match status" value="1"/>
</dbReference>
<evidence type="ECO:0000256" key="2">
    <source>
        <dbReference type="ARBA" id="ARBA00022859"/>
    </source>
</evidence>
<keyword evidence="2" id="KW-0391">Immunity</keyword>
<evidence type="ECO:0000259" key="5">
    <source>
        <dbReference type="SMART" id="SM00701"/>
    </source>
</evidence>
<dbReference type="GO" id="GO:0008270">
    <property type="term" value="F:zinc ion binding"/>
    <property type="evidence" value="ECO:0007669"/>
    <property type="project" value="InterPro"/>
</dbReference>
<comment type="similarity">
    <text evidence="1">Belongs to the N-acetylmuramoyl-L-alanine amidase 2 family.</text>
</comment>
<evidence type="ECO:0000256" key="1">
    <source>
        <dbReference type="ARBA" id="ARBA00007553"/>
    </source>
</evidence>
<reference evidence="6 7" key="1">
    <citation type="journal article" date="2017" name="Nat. Ecol. Evol.">
        <title>Scallop genome provides insights into evolution of bilaterian karyotype and development.</title>
        <authorList>
            <person name="Wang S."/>
            <person name="Zhang J."/>
            <person name="Jiao W."/>
            <person name="Li J."/>
            <person name="Xun X."/>
            <person name="Sun Y."/>
            <person name="Guo X."/>
            <person name="Huan P."/>
            <person name="Dong B."/>
            <person name="Zhang L."/>
            <person name="Hu X."/>
            <person name="Sun X."/>
            <person name="Wang J."/>
            <person name="Zhao C."/>
            <person name="Wang Y."/>
            <person name="Wang D."/>
            <person name="Huang X."/>
            <person name="Wang R."/>
            <person name="Lv J."/>
            <person name="Li Y."/>
            <person name="Zhang Z."/>
            <person name="Liu B."/>
            <person name="Lu W."/>
            <person name="Hui Y."/>
            <person name="Liang J."/>
            <person name="Zhou Z."/>
            <person name="Hou R."/>
            <person name="Li X."/>
            <person name="Liu Y."/>
            <person name="Li H."/>
            <person name="Ning X."/>
            <person name="Lin Y."/>
            <person name="Zhao L."/>
            <person name="Xing Q."/>
            <person name="Dou J."/>
            <person name="Li Y."/>
            <person name="Mao J."/>
            <person name="Guo H."/>
            <person name="Dou H."/>
            <person name="Li T."/>
            <person name="Mu C."/>
            <person name="Jiang W."/>
            <person name="Fu Q."/>
            <person name="Fu X."/>
            <person name="Miao Y."/>
            <person name="Liu J."/>
            <person name="Yu Q."/>
            <person name="Li R."/>
            <person name="Liao H."/>
            <person name="Li X."/>
            <person name="Kong Y."/>
            <person name="Jiang Z."/>
            <person name="Chourrout D."/>
            <person name="Li R."/>
            <person name="Bao Z."/>
        </authorList>
    </citation>
    <scope>NUCLEOTIDE SEQUENCE [LARGE SCALE GENOMIC DNA]</scope>
    <source>
        <strain evidence="6 7">PY_sf001</strain>
    </source>
</reference>
<dbReference type="InterPro" id="IPR006619">
    <property type="entry name" value="PGRP_domain_met/bac"/>
</dbReference>
<dbReference type="PANTHER" id="PTHR11022">
    <property type="entry name" value="PEPTIDOGLYCAN RECOGNITION PROTEIN"/>
    <property type="match status" value="1"/>
</dbReference>
<accession>A0A210QZJ4</accession>
<evidence type="ECO:0000259" key="4">
    <source>
        <dbReference type="SMART" id="SM00644"/>
    </source>
</evidence>
<dbReference type="PANTHER" id="PTHR11022:SF41">
    <property type="entry name" value="PEPTIDOGLYCAN-RECOGNITION PROTEIN LC-RELATED"/>
    <property type="match status" value="1"/>
</dbReference>
<dbReference type="EMBL" id="NEDP02001154">
    <property type="protein sequence ID" value="OWF54189.1"/>
    <property type="molecule type" value="Genomic_DNA"/>
</dbReference>
<dbReference type="SMART" id="SM00644">
    <property type="entry name" value="Ami_2"/>
    <property type="match status" value="1"/>
</dbReference>
<dbReference type="InterPro" id="IPR036505">
    <property type="entry name" value="Amidase/PGRP_sf"/>
</dbReference>
<keyword evidence="7" id="KW-1185">Reference proteome</keyword>
<dbReference type="Pfam" id="PF01510">
    <property type="entry name" value="Amidase_2"/>
    <property type="match status" value="1"/>
</dbReference>
<protein>
    <submittedName>
        <fullName evidence="6">Peptidoglycan recognition protein 1</fullName>
    </submittedName>
</protein>
<feature type="domain" description="N-acetylmuramoyl-L-alanine amidase" evidence="4">
    <location>
        <begin position="81"/>
        <end position="218"/>
    </location>
</feature>
<dbReference type="SUPFAM" id="SSF55846">
    <property type="entry name" value="N-acetylmuramoyl-L-alanine amidase-like"/>
    <property type="match status" value="1"/>
</dbReference>
<feature type="chain" id="PRO_5013392698" evidence="3">
    <location>
        <begin position="23"/>
        <end position="244"/>
    </location>
</feature>
<dbReference type="GO" id="GO:0002376">
    <property type="term" value="P:immune system process"/>
    <property type="evidence" value="ECO:0007669"/>
    <property type="project" value="UniProtKB-KW"/>
</dbReference>
<feature type="signal peptide" evidence="3">
    <location>
        <begin position="1"/>
        <end position="22"/>
    </location>
</feature>
<keyword evidence="3" id="KW-0732">Signal</keyword>
<dbReference type="FunFam" id="3.40.80.10:FF:000001">
    <property type="entry name" value="Peptidoglycan recognition protein 1"/>
    <property type="match status" value="1"/>
</dbReference>
<name>A0A210QZJ4_MIZYE</name>
<evidence type="ECO:0000313" key="6">
    <source>
        <dbReference type="EMBL" id="OWF54189.1"/>
    </source>
</evidence>